<protein>
    <submittedName>
        <fullName evidence="2">Uncharacterized protein</fullName>
    </submittedName>
</protein>
<dbReference type="InParanoid" id="D2HGN7"/>
<evidence type="ECO:0000313" key="2">
    <source>
        <dbReference type="EMBL" id="EFB23188.1"/>
    </source>
</evidence>
<gene>
    <name evidence="2" type="ORF">PANDA_010201</name>
</gene>
<proteinExistence type="predicted"/>
<feature type="non-terminal residue" evidence="2">
    <location>
        <position position="119"/>
    </location>
</feature>
<feature type="compositionally biased region" description="Polar residues" evidence="1">
    <location>
        <begin position="88"/>
        <end position="104"/>
    </location>
</feature>
<accession>D2HGN7</accession>
<dbReference type="AlphaFoldDB" id="D2HGN7"/>
<name>D2HGN7_AILME</name>
<feature type="non-terminal residue" evidence="2">
    <location>
        <position position="1"/>
    </location>
</feature>
<sequence>VRSAPGGDAVKPAEMAIKDLEYDINSADKAVEGFERIDSNFERSSTVGRKRSNSITCHREIVCERKSQSMWQILLSYFEKLSQPPQPSATTTVISQQPSTSRQHPPSAKRLQLAESADD</sequence>
<reference evidence="2" key="1">
    <citation type="journal article" date="2010" name="Nature">
        <title>The sequence and de novo assembly of the giant panda genome.</title>
        <authorList>
            <person name="Li R."/>
            <person name="Fan W."/>
            <person name="Tian G."/>
            <person name="Zhu H."/>
            <person name="He L."/>
            <person name="Cai J."/>
            <person name="Huang Q."/>
            <person name="Cai Q."/>
            <person name="Li B."/>
            <person name="Bai Y."/>
            <person name="Zhang Z."/>
            <person name="Zhang Y."/>
            <person name="Wang W."/>
            <person name="Li J."/>
            <person name="Wei F."/>
            <person name="Li H."/>
            <person name="Jian M."/>
            <person name="Li J."/>
            <person name="Zhang Z."/>
            <person name="Nielsen R."/>
            <person name="Li D."/>
            <person name="Gu W."/>
            <person name="Yang Z."/>
            <person name="Xuan Z."/>
            <person name="Ryder O.A."/>
            <person name="Leung F.C."/>
            <person name="Zhou Y."/>
            <person name="Cao J."/>
            <person name="Sun X."/>
            <person name="Fu Y."/>
            <person name="Fang X."/>
            <person name="Guo X."/>
            <person name="Wang B."/>
            <person name="Hou R."/>
            <person name="Shen F."/>
            <person name="Mu B."/>
            <person name="Ni P."/>
            <person name="Lin R."/>
            <person name="Qian W."/>
            <person name="Wang G."/>
            <person name="Yu C."/>
            <person name="Nie W."/>
            <person name="Wang J."/>
            <person name="Wu Z."/>
            <person name="Liang H."/>
            <person name="Min J."/>
            <person name="Wu Q."/>
            <person name="Cheng S."/>
            <person name="Ruan J."/>
            <person name="Wang M."/>
            <person name="Shi Z."/>
            <person name="Wen M."/>
            <person name="Liu B."/>
            <person name="Ren X."/>
            <person name="Zheng H."/>
            <person name="Dong D."/>
            <person name="Cook K."/>
            <person name="Shan G."/>
            <person name="Zhang H."/>
            <person name="Kosiol C."/>
            <person name="Xie X."/>
            <person name="Lu Z."/>
            <person name="Zheng H."/>
            <person name="Li Y."/>
            <person name="Steiner C.C."/>
            <person name="Lam T.T."/>
            <person name="Lin S."/>
            <person name="Zhang Q."/>
            <person name="Li G."/>
            <person name="Tian J."/>
            <person name="Gong T."/>
            <person name="Liu H."/>
            <person name="Zhang D."/>
            <person name="Fang L."/>
            <person name="Ye C."/>
            <person name="Zhang J."/>
            <person name="Hu W."/>
            <person name="Xu A."/>
            <person name="Ren Y."/>
            <person name="Zhang G."/>
            <person name="Bruford M.W."/>
            <person name="Li Q."/>
            <person name="Ma L."/>
            <person name="Guo Y."/>
            <person name="An N."/>
            <person name="Hu Y."/>
            <person name="Zheng Y."/>
            <person name="Shi Y."/>
            <person name="Li Z."/>
            <person name="Liu Q."/>
            <person name="Chen Y."/>
            <person name="Zhao J."/>
            <person name="Qu N."/>
            <person name="Zhao S."/>
            <person name="Tian F."/>
            <person name="Wang X."/>
            <person name="Wang H."/>
            <person name="Xu L."/>
            <person name="Liu X."/>
            <person name="Vinar T."/>
            <person name="Wang Y."/>
            <person name="Lam T.W."/>
            <person name="Yiu S.M."/>
            <person name="Liu S."/>
            <person name="Zhang H."/>
            <person name="Li D."/>
            <person name="Huang Y."/>
            <person name="Wang X."/>
            <person name="Yang G."/>
            <person name="Jiang Z."/>
            <person name="Wang J."/>
            <person name="Qin N."/>
            <person name="Li L."/>
            <person name="Li J."/>
            <person name="Bolund L."/>
            <person name="Kristiansen K."/>
            <person name="Wong G.K."/>
            <person name="Olson M."/>
            <person name="Zhang X."/>
            <person name="Li S."/>
            <person name="Yang H."/>
            <person name="Wang J."/>
            <person name="Wang J."/>
        </authorList>
    </citation>
    <scope>NUCLEOTIDE SEQUENCE [LARGE SCALE GENOMIC DNA]</scope>
</reference>
<dbReference type="EMBL" id="GL192818">
    <property type="protein sequence ID" value="EFB23188.1"/>
    <property type="molecule type" value="Genomic_DNA"/>
</dbReference>
<feature type="region of interest" description="Disordered" evidence="1">
    <location>
        <begin position="83"/>
        <end position="119"/>
    </location>
</feature>
<evidence type="ECO:0000256" key="1">
    <source>
        <dbReference type="SAM" id="MobiDB-lite"/>
    </source>
</evidence>
<organism evidence="2">
    <name type="scientific">Ailuropoda melanoleuca</name>
    <name type="common">Giant panda</name>
    <dbReference type="NCBI Taxonomy" id="9646"/>
    <lineage>
        <taxon>Eukaryota</taxon>
        <taxon>Metazoa</taxon>
        <taxon>Chordata</taxon>
        <taxon>Craniata</taxon>
        <taxon>Vertebrata</taxon>
        <taxon>Euteleostomi</taxon>
        <taxon>Mammalia</taxon>
        <taxon>Eutheria</taxon>
        <taxon>Laurasiatheria</taxon>
        <taxon>Carnivora</taxon>
        <taxon>Caniformia</taxon>
        <taxon>Ursidae</taxon>
        <taxon>Ailuropoda</taxon>
    </lineage>
</organism>